<dbReference type="Gene3D" id="1.10.10.10">
    <property type="entry name" value="Winged helix-like DNA-binding domain superfamily/Winged helix DNA-binding domain"/>
    <property type="match status" value="1"/>
</dbReference>
<keyword evidence="2" id="KW-0805">Transcription regulation</keyword>
<comment type="similarity">
    <text evidence="1">Belongs to the LysR transcriptional regulatory family.</text>
</comment>
<dbReference type="InterPro" id="IPR005119">
    <property type="entry name" value="LysR_subst-bd"/>
</dbReference>
<proteinExistence type="inferred from homology"/>
<comment type="caution">
    <text evidence="6">The sequence shown here is derived from an EMBL/GenBank/DDBJ whole genome shotgun (WGS) entry which is preliminary data.</text>
</comment>
<evidence type="ECO:0000256" key="4">
    <source>
        <dbReference type="ARBA" id="ARBA00023163"/>
    </source>
</evidence>
<sequence length="295" mass="32829">MHPNLVDHLTAFISVADRGSFSGAARELGRAVSSISYSLAQLEAYCGFPLLERGPKHSELTERGRALYAEARAVMEHARRFTFHAASLEKGEETRIRIAVDVLFPQSPLHKALKLFAAQHERVRLQFFTSSLNTLWDDLREGHVDFALALVAALPLGMEGRSFQQIAMSPAAASSHPLAQKEGPLTMADFQAARQIYYIGSYGVDMERSGRTFSSDVWTANDLEQIRLMIRNGLGWSFATSYFFEEEIRNGTVRILRSVDAQLHPTRTVGVVWPIERPPGPLAQILIEMVGEAMA</sequence>
<dbReference type="PANTHER" id="PTHR30126:SF91">
    <property type="entry name" value="LYSR FAMILY TRANSCRIPTIONAL REGULATOR"/>
    <property type="match status" value="1"/>
</dbReference>
<dbReference type="RefSeq" id="WP_019172416.1">
    <property type="nucleotide sequence ID" value="NZ_QGGG01000001.1"/>
</dbReference>
<dbReference type="OrthoDB" id="196624at2"/>
<dbReference type="PROSITE" id="PS50931">
    <property type="entry name" value="HTH_LYSR"/>
    <property type="match status" value="1"/>
</dbReference>
<dbReference type="SUPFAM" id="SSF46785">
    <property type="entry name" value="Winged helix' DNA-binding domain"/>
    <property type="match status" value="1"/>
</dbReference>
<evidence type="ECO:0000256" key="1">
    <source>
        <dbReference type="ARBA" id="ARBA00009437"/>
    </source>
</evidence>
<dbReference type="CDD" id="cd05466">
    <property type="entry name" value="PBP2_LTTR_substrate"/>
    <property type="match status" value="1"/>
</dbReference>
<dbReference type="InterPro" id="IPR036390">
    <property type="entry name" value="WH_DNA-bd_sf"/>
</dbReference>
<protein>
    <submittedName>
        <fullName evidence="6">DNA-binding transcriptional LysR family regulator</fullName>
    </submittedName>
</protein>
<dbReference type="GO" id="GO:0003700">
    <property type="term" value="F:DNA-binding transcription factor activity"/>
    <property type="evidence" value="ECO:0007669"/>
    <property type="project" value="InterPro"/>
</dbReference>
<evidence type="ECO:0000256" key="3">
    <source>
        <dbReference type="ARBA" id="ARBA00023125"/>
    </source>
</evidence>
<evidence type="ECO:0000313" key="6">
    <source>
        <dbReference type="EMBL" id="PWJ86382.1"/>
    </source>
</evidence>
<evidence type="ECO:0000259" key="5">
    <source>
        <dbReference type="PROSITE" id="PS50931"/>
    </source>
</evidence>
<dbReference type="InterPro" id="IPR000847">
    <property type="entry name" value="LysR_HTH_N"/>
</dbReference>
<dbReference type="Proteomes" id="UP000245396">
    <property type="component" value="Unassembled WGS sequence"/>
</dbReference>
<reference evidence="6 7" key="1">
    <citation type="submission" date="2018-05" db="EMBL/GenBank/DDBJ databases">
        <title>Genomic Encyclopedia of Type Strains, Phase IV (KMG-IV): sequencing the most valuable type-strain genomes for metagenomic binning, comparative biology and taxonomic classification.</title>
        <authorList>
            <person name="Goeker M."/>
        </authorList>
    </citation>
    <scope>NUCLEOTIDE SEQUENCE [LARGE SCALE GENOMIC DNA]</scope>
    <source>
        <strain evidence="6 7">DSM 6986</strain>
    </source>
</reference>
<dbReference type="Pfam" id="PF03466">
    <property type="entry name" value="LysR_substrate"/>
    <property type="match status" value="1"/>
</dbReference>
<dbReference type="EMBL" id="QGGG01000001">
    <property type="protein sequence ID" value="PWJ86382.1"/>
    <property type="molecule type" value="Genomic_DNA"/>
</dbReference>
<gene>
    <name evidence="6" type="ORF">C7441_101262</name>
</gene>
<keyword evidence="3 6" id="KW-0238">DNA-binding</keyword>
<dbReference type="InterPro" id="IPR036388">
    <property type="entry name" value="WH-like_DNA-bd_sf"/>
</dbReference>
<accession>A0A316C992</accession>
<evidence type="ECO:0000313" key="7">
    <source>
        <dbReference type="Proteomes" id="UP000245396"/>
    </source>
</evidence>
<feature type="domain" description="HTH lysR-type" evidence="5">
    <location>
        <begin position="4"/>
        <end position="61"/>
    </location>
</feature>
<name>A0A316C992_PSESE</name>
<dbReference type="STRING" id="1192868.GCA_000304395_02854"/>
<evidence type="ECO:0000256" key="2">
    <source>
        <dbReference type="ARBA" id="ARBA00023015"/>
    </source>
</evidence>
<keyword evidence="4" id="KW-0804">Transcription</keyword>
<dbReference type="SUPFAM" id="SSF53850">
    <property type="entry name" value="Periplasmic binding protein-like II"/>
    <property type="match status" value="1"/>
</dbReference>
<dbReference type="AlphaFoldDB" id="A0A316C992"/>
<dbReference type="GO" id="GO:0000976">
    <property type="term" value="F:transcription cis-regulatory region binding"/>
    <property type="evidence" value="ECO:0007669"/>
    <property type="project" value="TreeGrafter"/>
</dbReference>
<keyword evidence="7" id="KW-1185">Reference proteome</keyword>
<dbReference type="Pfam" id="PF00126">
    <property type="entry name" value="HTH_1"/>
    <property type="match status" value="1"/>
</dbReference>
<dbReference type="Gene3D" id="3.40.190.290">
    <property type="match status" value="1"/>
</dbReference>
<dbReference type="PANTHER" id="PTHR30126">
    <property type="entry name" value="HTH-TYPE TRANSCRIPTIONAL REGULATOR"/>
    <property type="match status" value="1"/>
</dbReference>
<organism evidence="6 7">
    <name type="scientific">Pseudaminobacter salicylatoxidans</name>
    <dbReference type="NCBI Taxonomy" id="93369"/>
    <lineage>
        <taxon>Bacteria</taxon>
        <taxon>Pseudomonadati</taxon>
        <taxon>Pseudomonadota</taxon>
        <taxon>Alphaproteobacteria</taxon>
        <taxon>Hyphomicrobiales</taxon>
        <taxon>Phyllobacteriaceae</taxon>
        <taxon>Pseudaminobacter</taxon>
    </lineage>
</organism>